<accession>A0ABP7FB77</accession>
<proteinExistence type="predicted"/>
<sequence length="204" mass="23414">MTMTADLSPTDSRLIERALDTATELFTGQDVRDVQMTAIANQADLDPVMFRRLFPTKLDLIYALALRVTRELVAQQRQVCDPEQSPTSQLAQLVRTHIEFTWHHRTAGRLRRELLPVLRSISPGRHRELTEQLRDYREHLRTILSRGRALGEFCCPHPEISASSIIDALDGIHNWYDPSADLSLSQLSDVYVDMVLHHLLRVPR</sequence>
<dbReference type="SUPFAM" id="SSF46689">
    <property type="entry name" value="Homeodomain-like"/>
    <property type="match status" value="1"/>
</dbReference>
<dbReference type="RefSeq" id="WP_344968634.1">
    <property type="nucleotide sequence ID" value="NZ_BAABDD010000005.1"/>
</dbReference>
<evidence type="ECO:0000256" key="1">
    <source>
        <dbReference type="ARBA" id="ARBA00023015"/>
    </source>
</evidence>
<gene>
    <name evidence="5" type="ORF">GCM10022402_14190</name>
</gene>
<evidence type="ECO:0000256" key="2">
    <source>
        <dbReference type="ARBA" id="ARBA00023125"/>
    </source>
</evidence>
<dbReference type="InterPro" id="IPR009057">
    <property type="entry name" value="Homeodomain-like_sf"/>
</dbReference>
<feature type="domain" description="HTH-type transcriptional repressor KstR2 C-terminal" evidence="4">
    <location>
        <begin position="84"/>
        <end position="198"/>
    </location>
</feature>
<dbReference type="Gene3D" id="1.10.357.10">
    <property type="entry name" value="Tetracycline Repressor, domain 2"/>
    <property type="match status" value="1"/>
</dbReference>
<keyword evidence="6" id="KW-1185">Reference proteome</keyword>
<dbReference type="SUPFAM" id="SSF48498">
    <property type="entry name" value="Tetracyclin repressor-like, C-terminal domain"/>
    <property type="match status" value="1"/>
</dbReference>
<keyword evidence="2" id="KW-0238">DNA-binding</keyword>
<dbReference type="Gene3D" id="1.10.10.60">
    <property type="entry name" value="Homeodomain-like"/>
    <property type="match status" value="1"/>
</dbReference>
<evidence type="ECO:0000259" key="4">
    <source>
        <dbReference type="Pfam" id="PF17932"/>
    </source>
</evidence>
<evidence type="ECO:0000313" key="6">
    <source>
        <dbReference type="Proteomes" id="UP001500908"/>
    </source>
</evidence>
<protein>
    <recommendedName>
        <fullName evidence="4">HTH-type transcriptional repressor KstR2 C-terminal domain-containing protein</fullName>
    </recommendedName>
</protein>
<dbReference type="InterPro" id="IPR036271">
    <property type="entry name" value="Tet_transcr_reg_TetR-rel_C_sf"/>
</dbReference>
<keyword evidence="3" id="KW-0804">Transcription</keyword>
<dbReference type="PANTHER" id="PTHR30055:SF234">
    <property type="entry name" value="HTH-TYPE TRANSCRIPTIONAL REGULATOR BETI"/>
    <property type="match status" value="1"/>
</dbReference>
<evidence type="ECO:0000256" key="3">
    <source>
        <dbReference type="ARBA" id="ARBA00023163"/>
    </source>
</evidence>
<dbReference type="InterPro" id="IPR050109">
    <property type="entry name" value="HTH-type_TetR-like_transc_reg"/>
</dbReference>
<evidence type="ECO:0000313" key="5">
    <source>
        <dbReference type="EMBL" id="GAA3735147.1"/>
    </source>
</evidence>
<dbReference type="InterPro" id="IPR041490">
    <property type="entry name" value="KstR2_TetR_C"/>
</dbReference>
<dbReference type="Pfam" id="PF17932">
    <property type="entry name" value="TetR_C_24"/>
    <property type="match status" value="1"/>
</dbReference>
<name>A0ABP7FB77_9ACTN</name>
<organism evidence="5 6">
    <name type="scientific">Salinactinospora qingdaonensis</name>
    <dbReference type="NCBI Taxonomy" id="702744"/>
    <lineage>
        <taxon>Bacteria</taxon>
        <taxon>Bacillati</taxon>
        <taxon>Actinomycetota</taxon>
        <taxon>Actinomycetes</taxon>
        <taxon>Streptosporangiales</taxon>
        <taxon>Nocardiopsidaceae</taxon>
        <taxon>Salinactinospora</taxon>
    </lineage>
</organism>
<comment type="caution">
    <text evidence="5">The sequence shown here is derived from an EMBL/GenBank/DDBJ whole genome shotgun (WGS) entry which is preliminary data.</text>
</comment>
<dbReference type="Proteomes" id="UP001500908">
    <property type="component" value="Unassembled WGS sequence"/>
</dbReference>
<keyword evidence="1" id="KW-0805">Transcription regulation</keyword>
<dbReference type="EMBL" id="BAABDD010000005">
    <property type="protein sequence ID" value="GAA3735147.1"/>
    <property type="molecule type" value="Genomic_DNA"/>
</dbReference>
<reference evidence="6" key="1">
    <citation type="journal article" date="2019" name="Int. J. Syst. Evol. Microbiol.">
        <title>The Global Catalogue of Microorganisms (GCM) 10K type strain sequencing project: providing services to taxonomists for standard genome sequencing and annotation.</title>
        <authorList>
            <consortium name="The Broad Institute Genomics Platform"/>
            <consortium name="The Broad Institute Genome Sequencing Center for Infectious Disease"/>
            <person name="Wu L."/>
            <person name="Ma J."/>
        </authorList>
    </citation>
    <scope>NUCLEOTIDE SEQUENCE [LARGE SCALE GENOMIC DNA]</scope>
    <source>
        <strain evidence="6">JCM 17137</strain>
    </source>
</reference>
<dbReference type="PANTHER" id="PTHR30055">
    <property type="entry name" value="HTH-TYPE TRANSCRIPTIONAL REGULATOR RUTR"/>
    <property type="match status" value="1"/>
</dbReference>